<reference evidence="3" key="1">
    <citation type="journal article" date="2015" name="Nature">
        <title>Complex archaea that bridge the gap between prokaryotes and eukaryotes.</title>
        <authorList>
            <person name="Spang A."/>
            <person name="Saw J.H."/>
            <person name="Jorgensen S.L."/>
            <person name="Zaremba-Niedzwiedzka K."/>
            <person name="Martijn J."/>
            <person name="Lind A.E."/>
            <person name="van Eijk R."/>
            <person name="Schleper C."/>
            <person name="Guy L."/>
            <person name="Ettema T.J."/>
        </authorList>
    </citation>
    <scope>NUCLEOTIDE SEQUENCE</scope>
</reference>
<keyword evidence="1" id="KW-0472">Membrane</keyword>
<feature type="non-terminal residue" evidence="3">
    <location>
        <position position="444"/>
    </location>
</feature>
<dbReference type="EMBL" id="LAZR01043100">
    <property type="protein sequence ID" value="KKL07907.1"/>
    <property type="molecule type" value="Genomic_DNA"/>
</dbReference>
<protein>
    <recommendedName>
        <fullName evidence="2">Tape measure protein N-terminal domain-containing protein</fullName>
    </recommendedName>
</protein>
<evidence type="ECO:0000256" key="1">
    <source>
        <dbReference type="SAM" id="Phobius"/>
    </source>
</evidence>
<feature type="transmembrane region" description="Helical" evidence="1">
    <location>
        <begin position="244"/>
        <end position="262"/>
    </location>
</feature>
<organism evidence="3">
    <name type="scientific">marine sediment metagenome</name>
    <dbReference type="NCBI Taxonomy" id="412755"/>
    <lineage>
        <taxon>unclassified sequences</taxon>
        <taxon>metagenomes</taxon>
        <taxon>ecological metagenomes</taxon>
    </lineage>
</organism>
<keyword evidence="1" id="KW-0812">Transmembrane</keyword>
<dbReference type="NCBIfam" id="TIGR02675">
    <property type="entry name" value="tape_meas_nterm"/>
    <property type="match status" value="1"/>
</dbReference>
<keyword evidence="1" id="KW-1133">Transmembrane helix</keyword>
<gene>
    <name evidence="3" type="ORF">LCGC14_2581270</name>
</gene>
<dbReference type="Pfam" id="PF20155">
    <property type="entry name" value="TMP_3"/>
    <property type="match status" value="1"/>
</dbReference>
<feature type="transmembrane region" description="Helical" evidence="1">
    <location>
        <begin position="187"/>
        <end position="210"/>
    </location>
</feature>
<sequence length="444" mass="47697">MKDWRPQVLIGMLVLGVIGYFGMVLGFDTIAGVAVGGVVSAVTALRLPTETQTGLFRALTQMMSKGVIQSEELRGQFGERLAGGFEIVRKKIGKTRAEFAKMLKTGQLIAEKFIIPIGEAMQETFGVQALKSANTFTGAVNRMDNAQFEFNLTLEKLINTSGVAIGAVNTLTSSIKFLTENLDNAGAAAAAFGVTLAIVFAPQIIGLIVAIGRGIGFLAGAVWTLNFALLALPGLGIIVWLARLAAGIAVGTAAFFVFAGAIDETAKKTRMLAGETEDLLQIEQLRNKLQLDQTKKMIAVRLQHLKVLEAEAQAIRDFVAALPKTIGRSLVLQFSTEELEKMDVGLVKLRKNIVDLQALVDKGLVPLTSDADEASKSLDKATKKVRGLIDAFRDAQRLEQAAQENRFGTGVAVARIEALNDAMRITAELAAPERMQLAETLRKA</sequence>
<dbReference type="InterPro" id="IPR013491">
    <property type="entry name" value="Tape_meas_N"/>
</dbReference>
<evidence type="ECO:0000313" key="3">
    <source>
        <dbReference type="EMBL" id="KKL07907.1"/>
    </source>
</evidence>
<name>A0A0F9B291_9ZZZZ</name>
<feature type="domain" description="Tape measure protein N-terminal" evidence="2">
    <location>
        <begin position="40"/>
        <end position="149"/>
    </location>
</feature>
<dbReference type="AlphaFoldDB" id="A0A0F9B291"/>
<accession>A0A0F9B291</accession>
<evidence type="ECO:0000259" key="2">
    <source>
        <dbReference type="Pfam" id="PF20155"/>
    </source>
</evidence>
<proteinExistence type="predicted"/>
<comment type="caution">
    <text evidence="3">The sequence shown here is derived from an EMBL/GenBank/DDBJ whole genome shotgun (WGS) entry which is preliminary data.</text>
</comment>
<feature type="transmembrane region" description="Helical" evidence="1">
    <location>
        <begin position="217"/>
        <end position="238"/>
    </location>
</feature>